<dbReference type="Pfam" id="PF01177">
    <property type="entry name" value="Asp_Glu_race"/>
    <property type="match status" value="1"/>
</dbReference>
<dbReference type="GO" id="GO:0008881">
    <property type="term" value="F:glutamate racemase activity"/>
    <property type="evidence" value="ECO:0007669"/>
    <property type="project" value="UniProtKB-EC"/>
</dbReference>
<keyword evidence="4" id="KW-1185">Reference proteome</keyword>
<protein>
    <submittedName>
        <fullName evidence="3">Glutamate racemase</fullName>
        <ecNumber evidence="3">5.1.1.3</ecNumber>
    </submittedName>
</protein>
<sequence length="272" mass="28003">MVIVALIDSGLGLLPTSAWLRRLRPELDLMLSMDPDGAPWGPKPGDWVIERVVSTAERAVTRGAEVVVLPCNTASVTALEHVRETLGDEIPVIGTVPAIKPAAAACESVAIWATAATTASRYQAELVARFAGDRDVVGVACHGLADAIDRGDTTAAAAAIAAAAQRTPPDVGGVVLGCTHYPLVADTIAAHLPPGVRLFDSAEAVAAQTLRRIDALGRPWAGSGRVEVFLSGRPGDLPPGALSFPAGRQLVDGIGDPTAGLPGDEAPRAETR</sequence>
<dbReference type="InterPro" id="IPR033134">
    <property type="entry name" value="Asp/Glu_racemase_AS_2"/>
</dbReference>
<evidence type="ECO:0000313" key="3">
    <source>
        <dbReference type="EMBL" id="GES35010.1"/>
    </source>
</evidence>
<comment type="caution">
    <text evidence="3">The sequence shown here is derived from an EMBL/GenBank/DDBJ whole genome shotgun (WGS) entry which is preliminary data.</text>
</comment>
<dbReference type="SUPFAM" id="SSF53681">
    <property type="entry name" value="Aspartate/glutamate racemase"/>
    <property type="match status" value="2"/>
</dbReference>
<dbReference type="PANTHER" id="PTHR21198:SF2">
    <property type="entry name" value="GLUTAMATE RACEMASE"/>
    <property type="match status" value="1"/>
</dbReference>
<evidence type="ECO:0000313" key="4">
    <source>
        <dbReference type="Proteomes" id="UP000325466"/>
    </source>
</evidence>
<dbReference type="EMBL" id="BLAH01000006">
    <property type="protein sequence ID" value="GES35010.1"/>
    <property type="molecule type" value="Genomic_DNA"/>
</dbReference>
<dbReference type="Proteomes" id="UP000325466">
    <property type="component" value="Unassembled WGS sequence"/>
</dbReference>
<dbReference type="InterPro" id="IPR001920">
    <property type="entry name" value="Asp/Glu_race"/>
</dbReference>
<accession>A0ABQ0YEQ6</accession>
<gene>
    <name evidence="3" type="ORF">RAJCM14343_0254</name>
</gene>
<keyword evidence="1 3" id="KW-0413">Isomerase</keyword>
<feature type="region of interest" description="Disordered" evidence="2">
    <location>
        <begin position="253"/>
        <end position="272"/>
    </location>
</feature>
<proteinExistence type="predicted"/>
<dbReference type="PROSITE" id="PS00923">
    <property type="entry name" value="ASP_GLU_RACEMASE_1"/>
    <property type="match status" value="1"/>
</dbReference>
<evidence type="ECO:0000256" key="2">
    <source>
        <dbReference type="SAM" id="MobiDB-lite"/>
    </source>
</evidence>
<dbReference type="EC" id="5.1.1.3" evidence="3"/>
<dbReference type="Gene3D" id="3.40.50.1860">
    <property type="match status" value="2"/>
</dbReference>
<dbReference type="PROSITE" id="PS00924">
    <property type="entry name" value="ASP_GLU_RACEMASE_2"/>
    <property type="match status" value="1"/>
</dbReference>
<name>A0ABQ0YEQ6_9NOCA</name>
<organism evidence="3 4">
    <name type="scientific">Rhodococcus aetherivorans</name>
    <dbReference type="NCBI Taxonomy" id="191292"/>
    <lineage>
        <taxon>Bacteria</taxon>
        <taxon>Bacillati</taxon>
        <taxon>Actinomycetota</taxon>
        <taxon>Actinomycetes</taxon>
        <taxon>Mycobacteriales</taxon>
        <taxon>Nocardiaceae</taxon>
        <taxon>Rhodococcus</taxon>
    </lineage>
</organism>
<dbReference type="InterPro" id="IPR015942">
    <property type="entry name" value="Asp/Glu/hydantoin_racemase"/>
</dbReference>
<reference evidence="3 4" key="1">
    <citation type="journal article" date="2018" name="Biodegradation">
        <title>1,4-Dioxane degradation characteristics of Rhodococcus aetherivorans JCM 14343.</title>
        <authorList>
            <person name="Inoue D."/>
            <person name="Tsunoda T."/>
            <person name="Yamamoto N."/>
            <person name="Ike M."/>
            <person name="Sei K."/>
        </authorList>
    </citation>
    <scope>NUCLEOTIDE SEQUENCE [LARGE SCALE GENOMIC DNA]</scope>
    <source>
        <strain evidence="3 4">JCM 14343</strain>
    </source>
</reference>
<dbReference type="InterPro" id="IPR018187">
    <property type="entry name" value="Asp/Glu_racemase_AS_1"/>
</dbReference>
<evidence type="ECO:0000256" key="1">
    <source>
        <dbReference type="ARBA" id="ARBA00023235"/>
    </source>
</evidence>
<dbReference type="PANTHER" id="PTHR21198">
    <property type="entry name" value="GLUTAMATE RACEMASE"/>
    <property type="match status" value="1"/>
</dbReference>